<gene>
    <name evidence="2" type="ORF">NT2_08_00450</name>
</gene>
<dbReference type="PANTHER" id="PTHR43194">
    <property type="entry name" value="HYDROLASE ALPHA/BETA FOLD FAMILY"/>
    <property type="match status" value="1"/>
</dbReference>
<evidence type="ECO:0000259" key="1">
    <source>
        <dbReference type="Pfam" id="PF00561"/>
    </source>
</evidence>
<dbReference type="eggNOG" id="COG2267">
    <property type="taxonomic scope" value="Bacteria"/>
</dbReference>
<proteinExistence type="predicted"/>
<evidence type="ECO:0000313" key="3">
    <source>
        <dbReference type="Proteomes" id="UP000016568"/>
    </source>
</evidence>
<keyword evidence="3" id="KW-1185">Reference proteome</keyword>
<comment type="caution">
    <text evidence="2">The sequence shown here is derived from an EMBL/GenBank/DDBJ whole genome shotgun (WGS) entry which is preliminary data.</text>
</comment>
<dbReference type="AlphaFoldDB" id="U3A694"/>
<name>U3A694_9SPHN</name>
<accession>U3A694</accession>
<sequence>MEAVTVAFPVAQDVTLQADRYGPENGAPVILLHGGGQTRWSWRGTAQSLAAQAGAGEGAFTVYAVDMRGHGQSSWCPQGDYTLDHFAADIRVLVGMMSRPPVIVGASLGGITALLACGEEPRAPCAAMVLVDIAPRMEARGTDRVGTFMRDTMGGFDTLEQAAEAVANYSRNPGRASRPEGLLKNLRQQPDGRYYWHWDPAFMDVGKKQAWDRAKVEARLMAAAAQIDAPMLVVRGSESDVLSRETMDHLKQALPHIAQAEIPGARHMIAGDDNARFNAAILPFLQAHAAGRENV</sequence>
<dbReference type="Gene3D" id="3.40.50.1820">
    <property type="entry name" value="alpha/beta hydrolase"/>
    <property type="match status" value="1"/>
</dbReference>
<dbReference type="Proteomes" id="UP000016568">
    <property type="component" value="Unassembled WGS sequence"/>
</dbReference>
<evidence type="ECO:0000313" key="2">
    <source>
        <dbReference type="EMBL" id="GAD50258.1"/>
    </source>
</evidence>
<protein>
    <recommendedName>
        <fullName evidence="1">AB hydrolase-1 domain-containing protein</fullName>
    </recommendedName>
</protein>
<dbReference type="KEGG" id="ntd:EGO55_03135"/>
<dbReference type="PANTHER" id="PTHR43194:SF2">
    <property type="entry name" value="PEROXISOMAL MEMBRANE PROTEIN LPX1"/>
    <property type="match status" value="1"/>
</dbReference>
<dbReference type="Pfam" id="PF00561">
    <property type="entry name" value="Abhydrolase_1"/>
    <property type="match status" value="1"/>
</dbReference>
<dbReference type="InterPro" id="IPR000073">
    <property type="entry name" value="AB_hydrolase_1"/>
</dbReference>
<dbReference type="SUPFAM" id="SSF53474">
    <property type="entry name" value="alpha/beta-Hydrolases"/>
    <property type="match status" value="1"/>
</dbReference>
<reference evidence="2 3" key="1">
    <citation type="submission" date="2013-09" db="EMBL/GenBank/DDBJ databases">
        <title>Whole genome shotgun sequence of Novosphingobium tardaugens NBRC 16725.</title>
        <authorList>
            <person name="Isaki S."/>
            <person name="Hosoyama A."/>
            <person name="Tsuchikane K."/>
            <person name="Katsumata H."/>
            <person name="Ando Y."/>
            <person name="Yamazaki S."/>
            <person name="Fujita N."/>
        </authorList>
    </citation>
    <scope>NUCLEOTIDE SEQUENCE [LARGE SCALE GENOMIC DNA]</scope>
    <source>
        <strain evidence="2 3">NBRC 16725</strain>
    </source>
</reference>
<dbReference type="OrthoDB" id="9808398at2"/>
<dbReference type="InterPro" id="IPR029058">
    <property type="entry name" value="AB_hydrolase_fold"/>
</dbReference>
<dbReference type="EMBL" id="BASZ01000008">
    <property type="protein sequence ID" value="GAD50258.1"/>
    <property type="molecule type" value="Genomic_DNA"/>
</dbReference>
<feature type="domain" description="AB hydrolase-1" evidence="1">
    <location>
        <begin position="28"/>
        <end position="269"/>
    </location>
</feature>
<dbReference type="InterPro" id="IPR050228">
    <property type="entry name" value="Carboxylesterase_BioH"/>
</dbReference>
<organism evidence="2 3">
    <name type="scientific">Caenibius tardaugens NBRC 16725</name>
    <dbReference type="NCBI Taxonomy" id="1219035"/>
    <lineage>
        <taxon>Bacteria</taxon>
        <taxon>Pseudomonadati</taxon>
        <taxon>Pseudomonadota</taxon>
        <taxon>Alphaproteobacteria</taxon>
        <taxon>Sphingomonadales</taxon>
        <taxon>Erythrobacteraceae</taxon>
        <taxon>Caenibius</taxon>
    </lineage>
</organism>
<dbReference type="RefSeq" id="WP_021691076.1">
    <property type="nucleotide sequence ID" value="NZ_BASZ01000008.1"/>
</dbReference>